<organism evidence="1">
    <name type="scientific">Mus musculus</name>
    <name type="common">Mouse</name>
    <dbReference type="NCBI Taxonomy" id="10090"/>
    <lineage>
        <taxon>Eukaryota</taxon>
        <taxon>Metazoa</taxon>
        <taxon>Chordata</taxon>
        <taxon>Craniata</taxon>
        <taxon>Vertebrata</taxon>
        <taxon>Euteleostomi</taxon>
        <taxon>Mammalia</taxon>
        <taxon>Eutheria</taxon>
        <taxon>Euarchontoglires</taxon>
        <taxon>Glires</taxon>
        <taxon>Rodentia</taxon>
        <taxon>Myomorpha</taxon>
        <taxon>Muroidea</taxon>
        <taxon>Muridae</taxon>
        <taxon>Murinae</taxon>
        <taxon>Mus</taxon>
        <taxon>Mus</taxon>
    </lineage>
</organism>
<reference evidence="1" key="8">
    <citation type="journal article" date="2005" name="Science">
        <title>Antisense Transcription in the Mammalian Transcriptome.</title>
        <authorList>
            <consortium name="RIKEN Genome Exploration Research Group and Genome Science Group (Genome Network Project Core Group) and the FANTOM Consortium"/>
        </authorList>
    </citation>
    <scope>NUCLEOTIDE SEQUENCE</scope>
    <source>
        <tissue evidence="1">Colon</tissue>
    </source>
</reference>
<evidence type="ECO:0000313" key="1">
    <source>
        <dbReference type="EMBL" id="BAC41031.1"/>
    </source>
</evidence>
<name>Q8C1Z1_MOUSE</name>
<reference evidence="1" key="7">
    <citation type="journal article" date="2005" name="Science">
        <title>The Transcriptional Landscape of the Mammalian Genome.</title>
        <authorList>
            <consortium name="The FANTOM Consortium"/>
            <consortium name="Riken Genome Exploration Research Group and Genome Science Group (Genome Network Project Core Group)"/>
        </authorList>
    </citation>
    <scope>NUCLEOTIDE SEQUENCE</scope>
    <source>
        <tissue evidence="1">Colon</tissue>
    </source>
</reference>
<reference evidence="1" key="3">
    <citation type="journal article" date="2000" name="Genome Res.">
        <title>RIKEN integrated sequence analysis (RISA) system--384-format sequencing pipeline with 384 multicapillary sequencer.</title>
        <authorList>
            <person name="Shibata K."/>
            <person name="Itoh M."/>
            <person name="Aizawa K."/>
            <person name="Nagaoka S."/>
            <person name="Sasaki N."/>
            <person name="Carninci P."/>
            <person name="Konno H."/>
            <person name="Akiyama J."/>
            <person name="Nishi K."/>
            <person name="Kitsunai T."/>
            <person name="Tashiro H."/>
            <person name="Itoh M."/>
            <person name="Sumi N."/>
            <person name="Ishii Y."/>
            <person name="Nakamura S."/>
            <person name="Hazama M."/>
            <person name="Nishine T."/>
            <person name="Harada A."/>
            <person name="Yamamoto R."/>
            <person name="Matsumoto H."/>
            <person name="Sakaguchi S."/>
            <person name="Ikegami T."/>
            <person name="Kashiwagi K."/>
            <person name="Fujiwake S."/>
            <person name="Inoue K."/>
            <person name="Togawa Y."/>
            <person name="Izawa M."/>
            <person name="Ohara E."/>
            <person name="Watahiki M."/>
            <person name="Yoneda Y."/>
            <person name="Ishikawa T."/>
            <person name="Ozawa K."/>
            <person name="Tanaka T."/>
            <person name="Matsuura S."/>
            <person name="Kawai J."/>
            <person name="Okazaki Y."/>
            <person name="Muramatsu M."/>
            <person name="Inoue Y."/>
            <person name="Kira A."/>
            <person name="Hayashizaki Y."/>
        </authorList>
    </citation>
    <scope>NUCLEOTIDE SEQUENCE</scope>
    <source>
        <tissue evidence="1">Colon</tissue>
    </source>
</reference>
<protein>
    <submittedName>
        <fullName evidence="1">Uncharacterized protein</fullName>
    </submittedName>
</protein>
<reference evidence="1" key="4">
    <citation type="journal article" date="2001" name="Nature">
        <title>Functional annotation of a full-length mouse cDNA collection.</title>
        <authorList>
            <consortium name="The RIKEN Genome Exploration Research Group Phase II Team and the FANTOM Consortium"/>
        </authorList>
    </citation>
    <scope>NUCLEOTIDE SEQUENCE</scope>
    <source>
        <tissue evidence="1">Colon</tissue>
    </source>
</reference>
<proteinExistence type="evidence at transcript level"/>
<dbReference type="AlphaFoldDB" id="Q8C1Z1"/>
<reference evidence="1" key="5">
    <citation type="journal article" date="2002" name="Nature">
        <title>Analysis of the mouse transcriptome based on functional annotation of 60,770 full-length cDNAs.</title>
        <authorList>
            <consortium name="The FANTOM Consortium and the RIKEN Genome Exploration Research Group Phase I and II Team"/>
        </authorList>
    </citation>
    <scope>NUCLEOTIDE SEQUENCE</scope>
    <source>
        <tissue evidence="1">Colon</tissue>
    </source>
</reference>
<reference evidence="1" key="2">
    <citation type="journal article" date="2000" name="Genome Res.">
        <title>Normalization and subtraction of cap-trapper-selected cDNAs to prepare full-length cDNA libraries for rapid discovery of new genes.</title>
        <authorList>
            <person name="Carninci P."/>
            <person name="Shibata Y."/>
            <person name="Hayatsu N."/>
            <person name="Sugahara Y."/>
            <person name="Shibata K."/>
            <person name="Itoh M."/>
            <person name="Konno H."/>
            <person name="Okazaki Y."/>
            <person name="Muramatsu M."/>
            <person name="Hayashizaki Y."/>
        </authorList>
    </citation>
    <scope>NUCLEOTIDE SEQUENCE</scope>
    <source>
        <tissue evidence="1">Colon</tissue>
    </source>
</reference>
<accession>Q8C1Z1</accession>
<sequence>MRYDHPPDNGFKRYRTDSETVPRHFAPVSRTLRGLNRYKNMEIFQCILSDHHGIRLIFNNNINNGKPTFTWKMINTLLNDTLVKEGIKKEIKDFLEFNENEVTTYPNLWDTMKAF</sequence>
<dbReference type="EMBL" id="AK089991">
    <property type="protein sequence ID" value="BAC41031.1"/>
    <property type="molecule type" value="mRNA"/>
</dbReference>
<reference evidence="1" key="1">
    <citation type="journal article" date="1999" name="Methods Enzymol.">
        <title>High-efficiency full-length cDNA cloning.</title>
        <authorList>
            <person name="Carninci P."/>
            <person name="Hayashizaki Y."/>
        </authorList>
    </citation>
    <scope>NUCLEOTIDE SEQUENCE</scope>
    <source>
        <tissue evidence="1">Colon</tissue>
    </source>
</reference>
<reference evidence="1" key="6">
    <citation type="submission" date="2002-04" db="EMBL/GenBank/DDBJ databases">
        <authorList>
            <person name="Adachi J."/>
            <person name="Aizawa K."/>
            <person name="Akimura T."/>
            <person name="Arakawa T."/>
            <person name="Bono H."/>
            <person name="Carninci P."/>
            <person name="Fukuda S."/>
            <person name="Furuno M."/>
            <person name="Hanagaki T."/>
            <person name="Hara A."/>
            <person name="Hashizume W."/>
            <person name="Hayashida K."/>
            <person name="Hayatsu N."/>
            <person name="Hiramoto K."/>
            <person name="Hiraoka T."/>
            <person name="Hirozane T."/>
            <person name="Hori F."/>
            <person name="Imotani K."/>
            <person name="Ishii Y."/>
            <person name="Itoh M."/>
            <person name="Kagawa I."/>
            <person name="Kasukawa T."/>
            <person name="Katoh H."/>
            <person name="Kawai J."/>
            <person name="Kojima Y."/>
            <person name="Kondo S."/>
            <person name="Konno H."/>
            <person name="Kouda M."/>
            <person name="Koya S."/>
            <person name="Kurihara C."/>
            <person name="Matsuyama T."/>
            <person name="Miyazaki A."/>
            <person name="Murata M."/>
            <person name="Nakamura M."/>
            <person name="Nishi K."/>
            <person name="Nomura K."/>
            <person name="Numazaki R."/>
            <person name="Ohno M."/>
            <person name="Ohsato N."/>
            <person name="Okazaki Y."/>
            <person name="Saito R."/>
            <person name="Saitoh H."/>
            <person name="Sakai C."/>
            <person name="Sakai K."/>
            <person name="Sakazume N."/>
            <person name="Sano H."/>
            <person name="Sasaki D."/>
            <person name="Shibata K."/>
            <person name="Shinagawa A."/>
            <person name="Shiraki T."/>
            <person name="Sogabe Y."/>
            <person name="Tagami M."/>
            <person name="Tagawa A."/>
            <person name="Takahashi F."/>
            <person name="Takaku-Akahira S."/>
            <person name="Takeda Y."/>
            <person name="Tanaka T."/>
            <person name="Tomaru A."/>
            <person name="Toya T."/>
            <person name="Yasunishi A."/>
            <person name="Muramatsu M."/>
            <person name="Hayashizaki Y."/>
        </authorList>
    </citation>
    <scope>NUCLEOTIDE SEQUENCE</scope>
    <source>
        <tissue evidence="1">Colon</tissue>
    </source>
</reference>